<keyword evidence="6 7" id="KW-0472">Membrane</keyword>
<keyword evidence="5 7" id="KW-1133">Transmembrane helix</keyword>
<dbReference type="InterPro" id="IPR005614">
    <property type="entry name" value="NrfD-like"/>
</dbReference>
<name>A0A1E5G570_9FIRM</name>
<dbReference type="PANTHER" id="PTHR34856:SF2">
    <property type="entry name" value="PROTEIN NRFD"/>
    <property type="match status" value="1"/>
</dbReference>
<dbReference type="Pfam" id="PF03916">
    <property type="entry name" value="NrfD"/>
    <property type="match status" value="1"/>
</dbReference>
<comment type="subcellular location">
    <subcellularLocation>
        <location evidence="1">Cell membrane</location>
        <topology evidence="1">Multi-pass membrane protein</topology>
    </subcellularLocation>
</comment>
<evidence type="ECO:0000256" key="7">
    <source>
        <dbReference type="SAM" id="Phobius"/>
    </source>
</evidence>
<feature type="transmembrane region" description="Helical" evidence="7">
    <location>
        <begin position="131"/>
        <end position="152"/>
    </location>
</feature>
<protein>
    <recommendedName>
        <fullName evidence="10">Polysulfide reductase</fullName>
    </recommendedName>
</protein>
<sequence length="398" mass="44096">MKEALHQETPMPSRFNKNIPLLGFAAVLAVIFAYGGVMSFLYGHGVWGTSDEVPWGILITAYVYFAVGCTGLCLLSSLAHVFHFKPYESMGLRPVILAIVSMITAFIIIALELKYVLNMAIYLVLSPNFKSVFVLMGMLYGAYLVFLILELFTYALGYKKLSRYLAIVAIITGVSATSNLGLVFGSLVARSYWTAPMMPIMWIVSALVTGAAALIILYYFVDREQSRANTNHLVNQFRKLLGYFILGYFALNAFHIFMGLTSSNLERQEAANFLLFGDYAINFWVMEVGILVLALAVVFLLSNNQRAIMMSSVLVLIAMMFARHNTVTAGQIVSLTPDGQGPIKILSYSPTFVEWAMTFGAFGIIIIAYIVLEYVVVFVKDKFGKKEVPAATEATETM</sequence>
<dbReference type="Gene3D" id="1.20.1630.10">
    <property type="entry name" value="Formate dehydrogenase/DMSO reductase domain"/>
    <property type="match status" value="1"/>
</dbReference>
<feature type="transmembrane region" description="Helical" evidence="7">
    <location>
        <begin position="55"/>
        <end position="79"/>
    </location>
</feature>
<evidence type="ECO:0000313" key="8">
    <source>
        <dbReference type="EMBL" id="OEF98303.1"/>
    </source>
</evidence>
<reference evidence="8 9" key="1">
    <citation type="submission" date="2016-09" db="EMBL/GenBank/DDBJ databases">
        <title>Draft genome sequence for the type strain of Desulfuribacillus alkaliarsenatis AHT28, an obligately anaerobic, sulfidogenic bacterium isolated from Russian soda lake sediments.</title>
        <authorList>
            <person name="Abin C.A."/>
            <person name="Hollibaugh J.T."/>
        </authorList>
    </citation>
    <scope>NUCLEOTIDE SEQUENCE [LARGE SCALE GENOMIC DNA]</scope>
    <source>
        <strain evidence="8 9">AHT28</strain>
    </source>
</reference>
<dbReference type="InterPro" id="IPR052049">
    <property type="entry name" value="Electron_transfer_protein"/>
</dbReference>
<feature type="transmembrane region" description="Helical" evidence="7">
    <location>
        <begin position="240"/>
        <end position="261"/>
    </location>
</feature>
<evidence type="ECO:0000313" key="9">
    <source>
        <dbReference type="Proteomes" id="UP000094296"/>
    </source>
</evidence>
<gene>
    <name evidence="8" type="ORF">BHF68_01080</name>
</gene>
<feature type="transmembrane region" description="Helical" evidence="7">
    <location>
        <begin position="355"/>
        <end position="379"/>
    </location>
</feature>
<feature type="transmembrane region" description="Helical" evidence="7">
    <location>
        <begin position="200"/>
        <end position="220"/>
    </location>
</feature>
<dbReference type="EMBL" id="MIJE01000001">
    <property type="protein sequence ID" value="OEF98303.1"/>
    <property type="molecule type" value="Genomic_DNA"/>
</dbReference>
<dbReference type="OrthoDB" id="9772767at2"/>
<accession>A0A1E5G570</accession>
<feature type="transmembrane region" description="Helical" evidence="7">
    <location>
        <begin position="21"/>
        <end position="43"/>
    </location>
</feature>
<evidence type="ECO:0000256" key="2">
    <source>
        <dbReference type="ARBA" id="ARBA00008929"/>
    </source>
</evidence>
<dbReference type="Proteomes" id="UP000094296">
    <property type="component" value="Unassembled WGS sequence"/>
</dbReference>
<feature type="transmembrane region" description="Helical" evidence="7">
    <location>
        <begin position="313"/>
        <end position="335"/>
    </location>
</feature>
<dbReference type="STRING" id="766136.BHF68_01080"/>
<dbReference type="PANTHER" id="PTHR34856">
    <property type="entry name" value="PROTEIN NRFD"/>
    <property type="match status" value="1"/>
</dbReference>
<comment type="similarity">
    <text evidence="2">Belongs to the NrfD family.</text>
</comment>
<keyword evidence="9" id="KW-1185">Reference proteome</keyword>
<organism evidence="8 9">
    <name type="scientific">Desulfuribacillus alkaliarsenatis</name>
    <dbReference type="NCBI Taxonomy" id="766136"/>
    <lineage>
        <taxon>Bacteria</taxon>
        <taxon>Bacillati</taxon>
        <taxon>Bacillota</taxon>
        <taxon>Desulfuribacillia</taxon>
        <taxon>Desulfuribacillales</taxon>
        <taxon>Desulfuribacillaceae</taxon>
        <taxon>Desulfuribacillus</taxon>
    </lineage>
</organism>
<dbReference type="AlphaFoldDB" id="A0A1E5G570"/>
<evidence type="ECO:0000256" key="6">
    <source>
        <dbReference type="ARBA" id="ARBA00023136"/>
    </source>
</evidence>
<proteinExistence type="inferred from homology"/>
<feature type="transmembrane region" description="Helical" evidence="7">
    <location>
        <begin position="164"/>
        <end position="188"/>
    </location>
</feature>
<evidence type="ECO:0000256" key="3">
    <source>
        <dbReference type="ARBA" id="ARBA00022475"/>
    </source>
</evidence>
<evidence type="ECO:0000256" key="4">
    <source>
        <dbReference type="ARBA" id="ARBA00022692"/>
    </source>
</evidence>
<evidence type="ECO:0008006" key="10">
    <source>
        <dbReference type="Google" id="ProtNLM"/>
    </source>
</evidence>
<evidence type="ECO:0000256" key="1">
    <source>
        <dbReference type="ARBA" id="ARBA00004651"/>
    </source>
</evidence>
<keyword evidence="4 7" id="KW-0812">Transmembrane</keyword>
<feature type="transmembrane region" description="Helical" evidence="7">
    <location>
        <begin position="281"/>
        <end position="301"/>
    </location>
</feature>
<evidence type="ECO:0000256" key="5">
    <source>
        <dbReference type="ARBA" id="ARBA00022989"/>
    </source>
</evidence>
<comment type="caution">
    <text evidence="8">The sequence shown here is derived from an EMBL/GenBank/DDBJ whole genome shotgun (WGS) entry which is preliminary data.</text>
</comment>
<dbReference type="RefSeq" id="WP_069641795.1">
    <property type="nucleotide sequence ID" value="NZ_MIJE01000001.1"/>
</dbReference>
<feature type="transmembrane region" description="Helical" evidence="7">
    <location>
        <begin position="91"/>
        <end position="111"/>
    </location>
</feature>
<dbReference type="GO" id="GO:0005886">
    <property type="term" value="C:plasma membrane"/>
    <property type="evidence" value="ECO:0007669"/>
    <property type="project" value="UniProtKB-SubCell"/>
</dbReference>
<keyword evidence="3" id="KW-1003">Cell membrane</keyword>